<evidence type="ECO:0000313" key="2">
    <source>
        <dbReference type="EMBL" id="ATU08918.1"/>
    </source>
</evidence>
<dbReference type="InterPro" id="IPR016490">
    <property type="entry name" value="Tscrpt_reg_HTH_AF0396-typ3"/>
</dbReference>
<reference evidence="3" key="1">
    <citation type="submission" date="2016-10" db="EMBL/GenBank/DDBJ databases">
        <authorList>
            <person name="L'haridon S."/>
            <person name="Corre E."/>
        </authorList>
    </citation>
    <scope>NUCLEOTIDE SEQUENCE [LARGE SCALE GENOMIC DNA]</scope>
    <source>
        <strain evidence="3">FDF-1T</strain>
    </source>
</reference>
<evidence type="ECO:0000259" key="1">
    <source>
        <dbReference type="Pfam" id="PF08350"/>
    </source>
</evidence>
<dbReference type="InterPro" id="IPR013561">
    <property type="entry name" value="FilR1_middle_dom"/>
</dbReference>
<organism evidence="2 3">
    <name type="scientific">Methanohalophilus portucalensis</name>
    <dbReference type="NCBI Taxonomy" id="39664"/>
    <lineage>
        <taxon>Archaea</taxon>
        <taxon>Methanobacteriati</taxon>
        <taxon>Methanobacteriota</taxon>
        <taxon>Stenosarchaea group</taxon>
        <taxon>Methanomicrobia</taxon>
        <taxon>Methanosarcinales</taxon>
        <taxon>Methanosarcinaceae</taxon>
        <taxon>Methanohalophilus</taxon>
    </lineage>
</organism>
<dbReference type="Proteomes" id="UP000229678">
    <property type="component" value="Chromosome"/>
</dbReference>
<dbReference type="PIRSF" id="PIRSF006692">
    <property type="entry name" value="TF_HTH_AF0396_prd"/>
    <property type="match status" value="1"/>
</dbReference>
<protein>
    <recommendedName>
        <fullName evidence="1">Methanogenesis regulatory protein FilR1 middle domain-containing protein</fullName>
    </recommendedName>
</protein>
<dbReference type="Pfam" id="PF08350">
    <property type="entry name" value="FilR1_middle"/>
    <property type="match status" value="1"/>
</dbReference>
<dbReference type="KEGG" id="mpot:BKM01_09135"/>
<feature type="domain" description="Methanogenesis regulatory protein FilR1 middle" evidence="1">
    <location>
        <begin position="153"/>
        <end position="280"/>
    </location>
</feature>
<dbReference type="EMBL" id="CP017881">
    <property type="protein sequence ID" value="ATU08918.1"/>
    <property type="molecule type" value="Genomic_DNA"/>
</dbReference>
<name>A0A2D3C867_9EURY</name>
<dbReference type="InterPro" id="IPR036390">
    <property type="entry name" value="WH_DNA-bd_sf"/>
</dbReference>
<dbReference type="SUPFAM" id="SSF46785">
    <property type="entry name" value="Winged helix' DNA-binding domain"/>
    <property type="match status" value="1"/>
</dbReference>
<gene>
    <name evidence="2" type="ORF">BKM01_09135</name>
</gene>
<sequence>MTYIKYIKEINLQTEFVPIKSKAGRIDMRRSLIDITCFSEKRKRLLLLLMEGKKDIDEIKEVLDETSPSILPQIKILKENGLIVQENGTYSLTRIGMLLVHMLQEVFQTFDVLEDHFDYFNEHDLTPIPKELLNNIGELNNSEYIVPSLTDAFDPFTKIKPLTKASIWIKAFIAVYHPEYPPLASEMVSKGANLSLIMTEPMFEKMKNDYPEATRILKNSDNSRILIYKGEVMPSLIIASDQYFLLSLMLKTCRYDNSYLMGTKKEAIEWATKLYEWYEKKSELVPKKD</sequence>
<proteinExistence type="predicted"/>
<dbReference type="InterPro" id="IPR036388">
    <property type="entry name" value="WH-like_DNA-bd_sf"/>
</dbReference>
<dbReference type="AlphaFoldDB" id="A0A2D3C867"/>
<evidence type="ECO:0000313" key="3">
    <source>
        <dbReference type="Proteomes" id="UP000229678"/>
    </source>
</evidence>
<accession>A0A2D3C867</accession>
<dbReference type="Gene3D" id="1.10.10.10">
    <property type="entry name" value="Winged helix-like DNA-binding domain superfamily/Winged helix DNA-binding domain"/>
    <property type="match status" value="1"/>
</dbReference>